<dbReference type="STRING" id="1529.SAMN04487885_10662"/>
<evidence type="ECO:0000313" key="1">
    <source>
        <dbReference type="EMBL" id="SFF67259.1"/>
    </source>
</evidence>
<protein>
    <submittedName>
        <fullName evidence="1">Uncharacterized protein</fullName>
    </submittedName>
</protein>
<dbReference type="Proteomes" id="UP000182135">
    <property type="component" value="Unassembled WGS sequence"/>
</dbReference>
<dbReference type="EMBL" id="FOOE01000006">
    <property type="protein sequence ID" value="SFF67259.1"/>
    <property type="molecule type" value="Genomic_DNA"/>
</dbReference>
<accession>A0A1I2KLR4</accession>
<dbReference type="AlphaFoldDB" id="A0A1I2KLR4"/>
<proteinExistence type="predicted"/>
<sequence length="32" mass="4058">MNNYIQLLENVENIFLTYKKWIIQCKYEEDNF</sequence>
<keyword evidence="2" id="KW-1185">Reference proteome</keyword>
<reference evidence="1 2" key="1">
    <citation type="submission" date="2016-10" db="EMBL/GenBank/DDBJ databases">
        <authorList>
            <person name="de Groot N.N."/>
        </authorList>
    </citation>
    <scope>NUCLEOTIDE SEQUENCE [LARGE SCALE GENOMIC DNA]</scope>
    <source>
        <strain evidence="1 2">NLAE-zl-G419</strain>
    </source>
</reference>
<organism evidence="1 2">
    <name type="scientific">Clostridium cadaveris</name>
    <dbReference type="NCBI Taxonomy" id="1529"/>
    <lineage>
        <taxon>Bacteria</taxon>
        <taxon>Bacillati</taxon>
        <taxon>Bacillota</taxon>
        <taxon>Clostridia</taxon>
        <taxon>Eubacteriales</taxon>
        <taxon>Clostridiaceae</taxon>
        <taxon>Clostridium</taxon>
    </lineage>
</organism>
<gene>
    <name evidence="1" type="ORF">SAMN04487885_10662</name>
</gene>
<name>A0A1I2KLR4_9CLOT</name>
<evidence type="ECO:0000313" key="2">
    <source>
        <dbReference type="Proteomes" id="UP000182135"/>
    </source>
</evidence>